<evidence type="ECO:0000256" key="1">
    <source>
        <dbReference type="ARBA" id="ARBA00004141"/>
    </source>
</evidence>
<dbReference type="GO" id="GO:0004930">
    <property type="term" value="F:G protein-coupled receptor activity"/>
    <property type="evidence" value="ECO:0007669"/>
    <property type="project" value="UniProtKB-KW"/>
</dbReference>
<evidence type="ECO:0000256" key="2">
    <source>
        <dbReference type="ARBA" id="ARBA00022606"/>
    </source>
</evidence>
<dbReference type="AlphaFoldDB" id="A0A8C4RSR1"/>
<feature type="domain" description="G-protein coupled receptors family 1 profile" evidence="9">
    <location>
        <begin position="49"/>
        <end position="297"/>
    </location>
</feature>
<keyword evidence="3 8" id="KW-0812">Transmembrane</keyword>
<dbReference type="InterPro" id="IPR000725">
    <property type="entry name" value="Olfact_rcpt"/>
</dbReference>
<dbReference type="SUPFAM" id="SSF81321">
    <property type="entry name" value="Family A G protein-coupled receptor-like"/>
    <property type="match status" value="1"/>
</dbReference>
<evidence type="ECO:0000256" key="7">
    <source>
        <dbReference type="ARBA" id="ARBA00023224"/>
    </source>
</evidence>
<dbReference type="Pfam" id="PF13853">
    <property type="entry name" value="7tm_4"/>
    <property type="match status" value="1"/>
</dbReference>
<dbReference type="PRINTS" id="PR00237">
    <property type="entry name" value="GPCRRHODOPSN"/>
</dbReference>
<sequence>MNRVTTTAPPVNNTFVRPQMFYISGLHDIPFANCFYIFMFIVYIFTVFSNVFVILLICFDPSLHNPKYIAVSHLAISDLCTSTAVIPKLIEMFFFNFSFVTYEECLAGMFFVHFFNSMQSISLVILAYDRFLAICLPLRYHSINTNDRMTLIIFSVWLFSAVTLSIMVLLITRLSFCKSTVINSYFCDHGPVFRLACNDFYPNYVMAFVTIALFLFAPLAFILFTYVAIVLTLLKIATMEERRKALKTCTSHILLVTMAYFPLAVTYVAAQFVSSNARILNNSLSTAIPSMMNPIIYTLKTEEMMDSIKKLFKRSQDRHGNEGNIKFLS</sequence>
<keyword evidence="7" id="KW-0807">Transducer</keyword>
<evidence type="ECO:0000259" key="9">
    <source>
        <dbReference type="PROSITE" id="PS50262"/>
    </source>
</evidence>
<evidence type="ECO:0000256" key="5">
    <source>
        <dbReference type="ARBA" id="ARBA00022989"/>
    </source>
</evidence>
<feature type="transmembrane region" description="Helical" evidence="8">
    <location>
        <begin position="253"/>
        <end position="273"/>
    </location>
</feature>
<dbReference type="InterPro" id="IPR050402">
    <property type="entry name" value="OR51/52/56-like"/>
</dbReference>
<dbReference type="SMART" id="SM01381">
    <property type="entry name" value="7TM_GPCR_Srsx"/>
    <property type="match status" value="1"/>
</dbReference>
<evidence type="ECO:0000256" key="6">
    <source>
        <dbReference type="ARBA" id="ARBA00023136"/>
    </source>
</evidence>
<dbReference type="Ensembl" id="ENSECRT00000006398.1">
    <property type="protein sequence ID" value="ENSECRP00000006298.1"/>
    <property type="gene ID" value="ENSECRG00000004195.1"/>
</dbReference>
<dbReference type="GeneTree" id="ENSGT00950000182847"/>
<dbReference type="Proteomes" id="UP000694620">
    <property type="component" value="Chromosome 4"/>
</dbReference>
<dbReference type="PANTHER" id="PTHR26450">
    <property type="entry name" value="OLFACTORY RECEPTOR 56B1-RELATED"/>
    <property type="match status" value="1"/>
</dbReference>
<accession>A0A8C4RSR1</accession>
<reference evidence="10" key="2">
    <citation type="submission" date="2025-08" db="UniProtKB">
        <authorList>
            <consortium name="Ensembl"/>
        </authorList>
    </citation>
    <scope>IDENTIFICATION</scope>
</reference>
<dbReference type="GO" id="GO:0004984">
    <property type="term" value="F:olfactory receptor activity"/>
    <property type="evidence" value="ECO:0007669"/>
    <property type="project" value="InterPro"/>
</dbReference>
<dbReference type="Gene3D" id="1.20.1070.10">
    <property type="entry name" value="Rhodopsin 7-helix transmembrane proteins"/>
    <property type="match status" value="1"/>
</dbReference>
<name>A0A8C4RSR1_ERPCA</name>
<dbReference type="PROSITE" id="PS50262">
    <property type="entry name" value="G_PROTEIN_RECEP_F1_2"/>
    <property type="match status" value="1"/>
</dbReference>
<dbReference type="GO" id="GO:0005549">
    <property type="term" value="F:odorant binding"/>
    <property type="evidence" value="ECO:0007669"/>
    <property type="project" value="TreeGrafter"/>
</dbReference>
<feature type="transmembrane region" description="Helical" evidence="8">
    <location>
        <begin position="149"/>
        <end position="171"/>
    </location>
</feature>
<evidence type="ECO:0000313" key="11">
    <source>
        <dbReference type="Proteomes" id="UP000694620"/>
    </source>
</evidence>
<dbReference type="GO" id="GO:0005886">
    <property type="term" value="C:plasma membrane"/>
    <property type="evidence" value="ECO:0007669"/>
    <property type="project" value="UniProtKB-SubCell"/>
</dbReference>
<dbReference type="InterPro" id="IPR000276">
    <property type="entry name" value="GPCR_Rhodpsn"/>
</dbReference>
<keyword evidence="5 8" id="KW-1133">Transmembrane helix</keyword>
<reference evidence="10" key="3">
    <citation type="submission" date="2025-09" db="UniProtKB">
        <authorList>
            <consortium name="Ensembl"/>
        </authorList>
    </citation>
    <scope>IDENTIFICATION</scope>
</reference>
<dbReference type="PRINTS" id="PR00245">
    <property type="entry name" value="OLFACTORYR"/>
</dbReference>
<keyword evidence="4" id="KW-0552">Olfaction</keyword>
<evidence type="ECO:0000256" key="8">
    <source>
        <dbReference type="SAM" id="Phobius"/>
    </source>
</evidence>
<evidence type="ECO:0000256" key="3">
    <source>
        <dbReference type="ARBA" id="ARBA00022692"/>
    </source>
</evidence>
<feature type="transmembrane region" description="Helical" evidence="8">
    <location>
        <begin position="204"/>
        <end position="233"/>
    </location>
</feature>
<keyword evidence="2" id="KW-0716">Sensory transduction</keyword>
<proteinExistence type="predicted"/>
<keyword evidence="6 8" id="KW-0472">Membrane</keyword>
<evidence type="ECO:0000313" key="10">
    <source>
        <dbReference type="Ensembl" id="ENSECRP00000006298.1"/>
    </source>
</evidence>
<feature type="transmembrane region" description="Helical" evidence="8">
    <location>
        <begin position="68"/>
        <end position="86"/>
    </location>
</feature>
<dbReference type="PANTHER" id="PTHR26450:SF87">
    <property type="entry name" value="OLFACTORY RECEPTOR 51F2"/>
    <property type="match status" value="1"/>
</dbReference>
<reference evidence="10" key="1">
    <citation type="submission" date="2021-06" db="EMBL/GenBank/DDBJ databases">
        <authorList>
            <consortium name="Wellcome Sanger Institute Data Sharing"/>
        </authorList>
    </citation>
    <scope>NUCLEOTIDE SEQUENCE [LARGE SCALE GENOMIC DNA]</scope>
</reference>
<feature type="transmembrane region" description="Helical" evidence="8">
    <location>
        <begin position="106"/>
        <end position="128"/>
    </location>
</feature>
<feature type="transmembrane region" description="Helical" evidence="8">
    <location>
        <begin position="35"/>
        <end position="59"/>
    </location>
</feature>
<protein>
    <submittedName>
        <fullName evidence="10">Olfactory receptor 1-like</fullName>
    </submittedName>
</protein>
<evidence type="ECO:0000256" key="4">
    <source>
        <dbReference type="ARBA" id="ARBA00022725"/>
    </source>
</evidence>
<organism evidence="10 11">
    <name type="scientific">Erpetoichthys calabaricus</name>
    <name type="common">Rope fish</name>
    <name type="synonym">Calamoichthys calabaricus</name>
    <dbReference type="NCBI Taxonomy" id="27687"/>
    <lineage>
        <taxon>Eukaryota</taxon>
        <taxon>Metazoa</taxon>
        <taxon>Chordata</taxon>
        <taxon>Craniata</taxon>
        <taxon>Vertebrata</taxon>
        <taxon>Euteleostomi</taxon>
        <taxon>Actinopterygii</taxon>
        <taxon>Polypteriformes</taxon>
        <taxon>Polypteridae</taxon>
        <taxon>Erpetoichthys</taxon>
    </lineage>
</organism>
<comment type="subcellular location">
    <subcellularLocation>
        <location evidence="1">Membrane</location>
        <topology evidence="1">Multi-pass membrane protein</topology>
    </subcellularLocation>
</comment>
<dbReference type="InterPro" id="IPR017452">
    <property type="entry name" value="GPCR_Rhodpsn_7TM"/>
</dbReference>
<keyword evidence="11" id="KW-1185">Reference proteome</keyword>